<evidence type="ECO:0000313" key="1">
    <source>
        <dbReference type="EMBL" id="KAJ7536178.1"/>
    </source>
</evidence>
<protein>
    <submittedName>
        <fullName evidence="1">Uncharacterized protein</fullName>
    </submittedName>
</protein>
<accession>A0ACC2C2D7</accession>
<reference evidence="2" key="1">
    <citation type="journal article" date="2024" name="Proc. Natl. Acad. Sci. U.S.A.">
        <title>Extraordinary preservation of gene collinearity over three hundred million years revealed in homosporous lycophytes.</title>
        <authorList>
            <person name="Li C."/>
            <person name="Wickell D."/>
            <person name="Kuo L.Y."/>
            <person name="Chen X."/>
            <person name="Nie B."/>
            <person name="Liao X."/>
            <person name="Peng D."/>
            <person name="Ji J."/>
            <person name="Jenkins J."/>
            <person name="Williams M."/>
            <person name="Shu S."/>
            <person name="Plott C."/>
            <person name="Barry K."/>
            <person name="Rajasekar S."/>
            <person name="Grimwood J."/>
            <person name="Han X."/>
            <person name="Sun S."/>
            <person name="Hou Z."/>
            <person name="He W."/>
            <person name="Dai G."/>
            <person name="Sun C."/>
            <person name="Schmutz J."/>
            <person name="Leebens-Mack J.H."/>
            <person name="Li F.W."/>
            <person name="Wang L."/>
        </authorList>
    </citation>
    <scope>NUCLEOTIDE SEQUENCE [LARGE SCALE GENOMIC DNA]</scope>
    <source>
        <strain evidence="2">cv. PW_Plant_1</strain>
    </source>
</reference>
<name>A0ACC2C2D7_DIPCM</name>
<organism evidence="1 2">
    <name type="scientific">Diphasiastrum complanatum</name>
    <name type="common">Issler's clubmoss</name>
    <name type="synonym">Lycopodium complanatum</name>
    <dbReference type="NCBI Taxonomy" id="34168"/>
    <lineage>
        <taxon>Eukaryota</taxon>
        <taxon>Viridiplantae</taxon>
        <taxon>Streptophyta</taxon>
        <taxon>Embryophyta</taxon>
        <taxon>Tracheophyta</taxon>
        <taxon>Lycopodiopsida</taxon>
        <taxon>Lycopodiales</taxon>
        <taxon>Lycopodiaceae</taxon>
        <taxon>Lycopodioideae</taxon>
        <taxon>Diphasiastrum</taxon>
    </lineage>
</organism>
<sequence>MDGKKVLFNLGDEHISAEEVLGFLASIQQMQNLSGALLRKIVKALKMRQFGPGELISDGQAGQEFYIIWKGEVEVRAQRVAVAGGSPALVLKAGDCFGAGLAGVLESHTQVEVLALDEVTCLFLSHEHLSLVSNVSARSSMLTEGVAVVEQILNLENLAVDLFRGFTLPGAPSFGNVYGGQLVAQALAAASQSVNPPLLVHSLHCYFVVGGDITLPIVYRVKRLKDGNSFALRHVDAMQNGQIIFNMNASFQKPWEGLEHQTLRPDAPDPETIPSLILHQGRFFTEDQFFKNMKNEDRERFRVKRPLDVRSCDIVYPHNEKKLDPREKVWIRSKEKLTNDEALHRCVAAYASDWTILDTCFRPHHSKNIRLKGLSLDHSMWFHKPFKADEWLLLVADSPRASTGRGLALGHFYTQSGELVVSVAQEGLIRELEQQKIESRL</sequence>
<dbReference type="EMBL" id="CM055103">
    <property type="protein sequence ID" value="KAJ7536178.1"/>
    <property type="molecule type" value="Genomic_DNA"/>
</dbReference>
<proteinExistence type="predicted"/>
<dbReference type="Proteomes" id="UP001162992">
    <property type="component" value="Chromosome 12"/>
</dbReference>
<gene>
    <name evidence="1" type="ORF">O6H91_12G059100</name>
</gene>
<evidence type="ECO:0000313" key="2">
    <source>
        <dbReference type="Proteomes" id="UP001162992"/>
    </source>
</evidence>
<comment type="caution">
    <text evidence="1">The sequence shown here is derived from an EMBL/GenBank/DDBJ whole genome shotgun (WGS) entry which is preliminary data.</text>
</comment>
<keyword evidence="2" id="KW-1185">Reference proteome</keyword>